<dbReference type="PANTHER" id="PTHR30348:SF9">
    <property type="entry name" value="UPF0759 PROTEIN YECE"/>
    <property type="match status" value="1"/>
</dbReference>
<keyword evidence="2" id="KW-1185">Reference proteome</keyword>
<accession>A0A3S1D2J4</accession>
<name>A0A3S1D2J4_9BACT</name>
<sequence length="293" mass="33515">MDFGANWQQYEQLDISLPADEWITGEVLSGGPVAGVLRIGTSGWSRKEYPGTLYPATIRDTAMLATYSRLFNCVELNATHYKIYSPDAISKWVEKIKGRDFICCPKVPQSISHHSTLLNAAVETAAFIEGIRAFGTHLGPVFLQLSEHFSPVRKQNLYRYLETLPEDIEFFVEVRHPDWFADANERRELFTTLHRLKKGLVLTDTPGRHDCCHMGLTMPVLFLRFVTCGGHPLDSVRLHAWKARIDSWKARGLQKIYFFLHVHDGKHEADFYREVQSVFGLTPAAREEQMSLF</sequence>
<gene>
    <name evidence="1" type="ORF">ECE50_000610</name>
</gene>
<dbReference type="EMBL" id="RIAR02000001">
    <property type="protein sequence ID" value="NSL85312.1"/>
    <property type="molecule type" value="Genomic_DNA"/>
</dbReference>
<dbReference type="InterPro" id="IPR002763">
    <property type="entry name" value="DUF72"/>
</dbReference>
<dbReference type="InterPro" id="IPR036520">
    <property type="entry name" value="UPF0759_sf"/>
</dbReference>
<dbReference type="SUPFAM" id="SSF117396">
    <property type="entry name" value="TM1631-like"/>
    <property type="match status" value="1"/>
</dbReference>
<organism evidence="1 2">
    <name type="scientific">Chitinophaga solisilvae</name>
    <dbReference type="NCBI Taxonomy" id="1233460"/>
    <lineage>
        <taxon>Bacteria</taxon>
        <taxon>Pseudomonadati</taxon>
        <taxon>Bacteroidota</taxon>
        <taxon>Chitinophagia</taxon>
        <taxon>Chitinophagales</taxon>
        <taxon>Chitinophagaceae</taxon>
        <taxon>Chitinophaga</taxon>
    </lineage>
</organism>
<dbReference type="PANTHER" id="PTHR30348">
    <property type="entry name" value="UNCHARACTERIZED PROTEIN YECE"/>
    <property type="match status" value="1"/>
</dbReference>
<dbReference type="OrthoDB" id="9780310at2"/>
<evidence type="ECO:0000313" key="2">
    <source>
        <dbReference type="Proteomes" id="UP000281028"/>
    </source>
</evidence>
<dbReference type="AlphaFoldDB" id="A0A3S1D2J4"/>
<dbReference type="Pfam" id="PF01904">
    <property type="entry name" value="DUF72"/>
    <property type="match status" value="1"/>
</dbReference>
<evidence type="ECO:0000313" key="1">
    <source>
        <dbReference type="EMBL" id="NSL85312.1"/>
    </source>
</evidence>
<reference evidence="1" key="1">
    <citation type="submission" date="2020-05" db="EMBL/GenBank/DDBJ databases">
        <title>Chitinophaga laudate sp. nov., isolated from a tropical peat swamp.</title>
        <authorList>
            <person name="Goh C.B.S."/>
            <person name="Lee M.S."/>
            <person name="Parimannan S."/>
            <person name="Pasbakhsh P."/>
            <person name="Yule C.M."/>
            <person name="Rajandas H."/>
            <person name="Loke S."/>
            <person name="Croft L."/>
            <person name="Tan J.B.L."/>
        </authorList>
    </citation>
    <scope>NUCLEOTIDE SEQUENCE</scope>
    <source>
        <strain evidence="1">Mgbs1</strain>
    </source>
</reference>
<dbReference type="Proteomes" id="UP000281028">
    <property type="component" value="Unassembled WGS sequence"/>
</dbReference>
<protein>
    <submittedName>
        <fullName evidence="1">DUF72 domain-containing protein</fullName>
    </submittedName>
</protein>
<proteinExistence type="predicted"/>
<dbReference type="Gene3D" id="3.20.20.410">
    <property type="entry name" value="Protein of unknown function UPF0759"/>
    <property type="match status" value="1"/>
</dbReference>
<comment type="caution">
    <text evidence="1">The sequence shown here is derived from an EMBL/GenBank/DDBJ whole genome shotgun (WGS) entry which is preliminary data.</text>
</comment>